<sequence length="290" mass="33261">MITLNFLDIEEWKPEQIQDIFGLTDRLCQNREQPLLQGKTFILFFPESSLRTRVSFEKGIRDLRGEYICMSPEALNKREDLADVMGYMENWADAAVVRHPELHKLRELSRCASIPVINAMTSENHPCEIMSDLYAISRRRPDYKDLVYTFVGPAGNISRTWMSMAKTMNLNFHHVCSEGNALGPETANYSFHTELDGILPDSDILLTDSLPEEYRTAEYIGKYQLNLQRMQTAKPGALLNPCPPFFRGEEVTADAINSDYFVGYEFKKCLLYVQQAIMLYCLYHSGHTAS</sequence>
<proteinExistence type="inferred from homology"/>
<gene>
    <name evidence="5" type="ORF">SAMN04487895_103235</name>
</gene>
<dbReference type="Proteomes" id="UP000198809">
    <property type="component" value="Unassembled WGS sequence"/>
</dbReference>
<evidence type="ECO:0000259" key="4">
    <source>
        <dbReference type="Pfam" id="PF02729"/>
    </source>
</evidence>
<dbReference type="EMBL" id="FODH01000003">
    <property type="protein sequence ID" value="SEN86686.1"/>
    <property type="molecule type" value="Genomic_DNA"/>
</dbReference>
<dbReference type="PANTHER" id="PTHR45753:SF3">
    <property type="entry name" value="ORNITHINE TRANSCARBAMYLASE, MITOCHONDRIAL"/>
    <property type="match status" value="1"/>
</dbReference>
<dbReference type="GO" id="GO:0019240">
    <property type="term" value="P:citrulline biosynthetic process"/>
    <property type="evidence" value="ECO:0007669"/>
    <property type="project" value="TreeGrafter"/>
</dbReference>
<accession>A0A1H8K297</accession>
<organism evidence="5 6">
    <name type="scientific">Paenibacillus sophorae</name>
    <dbReference type="NCBI Taxonomy" id="1333845"/>
    <lineage>
        <taxon>Bacteria</taxon>
        <taxon>Bacillati</taxon>
        <taxon>Bacillota</taxon>
        <taxon>Bacilli</taxon>
        <taxon>Bacillales</taxon>
        <taxon>Paenibacillaceae</taxon>
        <taxon>Paenibacillus</taxon>
    </lineage>
</organism>
<dbReference type="InterPro" id="IPR036901">
    <property type="entry name" value="Asp/Orn_carbamoylTrfase_sf"/>
</dbReference>
<evidence type="ECO:0000313" key="5">
    <source>
        <dbReference type="EMBL" id="SEN86686.1"/>
    </source>
</evidence>
<evidence type="ECO:0000313" key="6">
    <source>
        <dbReference type="Proteomes" id="UP000198809"/>
    </source>
</evidence>
<evidence type="ECO:0000259" key="3">
    <source>
        <dbReference type="Pfam" id="PF00185"/>
    </source>
</evidence>
<dbReference type="Gene3D" id="3.40.50.1370">
    <property type="entry name" value="Aspartate/ornithine carbamoyltransferase"/>
    <property type="match status" value="2"/>
</dbReference>
<dbReference type="AlphaFoldDB" id="A0A1H8K297"/>
<dbReference type="InterPro" id="IPR006132">
    <property type="entry name" value="Asp/Orn_carbamoyltranf_P-bd"/>
</dbReference>
<dbReference type="RefSeq" id="WP_246590514.1">
    <property type="nucleotide sequence ID" value="NZ_CP076607.1"/>
</dbReference>
<dbReference type="PANTHER" id="PTHR45753">
    <property type="entry name" value="ORNITHINE CARBAMOYLTRANSFERASE, MITOCHONDRIAL"/>
    <property type="match status" value="1"/>
</dbReference>
<dbReference type="GO" id="GO:0016597">
    <property type="term" value="F:amino acid binding"/>
    <property type="evidence" value="ECO:0007669"/>
    <property type="project" value="InterPro"/>
</dbReference>
<dbReference type="InterPro" id="IPR006131">
    <property type="entry name" value="Asp_carbamoyltransf_Asp/Orn-bd"/>
</dbReference>
<protein>
    <submittedName>
        <fullName evidence="5">Ornithine carbamoyltransferase</fullName>
    </submittedName>
</protein>
<dbReference type="SUPFAM" id="SSF53671">
    <property type="entry name" value="Aspartate/ornithine carbamoyltransferase"/>
    <property type="match status" value="1"/>
</dbReference>
<comment type="similarity">
    <text evidence="2">Belongs to the aspartate/ornithine carbamoyltransferase superfamily.</text>
</comment>
<reference evidence="5 6" key="1">
    <citation type="submission" date="2016-10" db="EMBL/GenBank/DDBJ databases">
        <authorList>
            <person name="de Groot N.N."/>
        </authorList>
    </citation>
    <scope>NUCLEOTIDE SEQUENCE [LARGE SCALE GENOMIC DNA]</scope>
    <source>
        <strain evidence="5 6">CGMCC 1.10238</strain>
    </source>
</reference>
<evidence type="ECO:0000256" key="2">
    <source>
        <dbReference type="RuleBase" id="RU003634"/>
    </source>
</evidence>
<dbReference type="Pfam" id="PF00185">
    <property type="entry name" value="OTCace"/>
    <property type="match status" value="1"/>
</dbReference>
<keyword evidence="1 2" id="KW-0808">Transferase</keyword>
<dbReference type="PRINTS" id="PR00100">
    <property type="entry name" value="AOTCASE"/>
</dbReference>
<dbReference type="Pfam" id="PF02729">
    <property type="entry name" value="OTCace_N"/>
    <property type="match status" value="1"/>
</dbReference>
<dbReference type="InterPro" id="IPR006130">
    <property type="entry name" value="Asp/Orn_carbamoylTrfase"/>
</dbReference>
<dbReference type="GO" id="GO:0042450">
    <property type="term" value="P:L-arginine biosynthetic process via ornithine"/>
    <property type="evidence" value="ECO:0007669"/>
    <property type="project" value="TreeGrafter"/>
</dbReference>
<dbReference type="GO" id="GO:0004585">
    <property type="term" value="F:ornithine carbamoyltransferase activity"/>
    <property type="evidence" value="ECO:0007669"/>
    <property type="project" value="TreeGrafter"/>
</dbReference>
<name>A0A1H8K297_9BACL</name>
<evidence type="ECO:0000256" key="1">
    <source>
        <dbReference type="ARBA" id="ARBA00022679"/>
    </source>
</evidence>
<dbReference type="STRING" id="1333845.SAMN04487895_103235"/>
<dbReference type="PRINTS" id="PR00101">
    <property type="entry name" value="ATCASE"/>
</dbReference>
<feature type="domain" description="Aspartate/ornithine carbamoyltransferase carbamoyl-P binding" evidence="4">
    <location>
        <begin position="5"/>
        <end position="137"/>
    </location>
</feature>
<feature type="domain" description="Aspartate/ornithine carbamoyltransferase Asp/Orn-binding" evidence="3">
    <location>
        <begin position="145"/>
        <end position="280"/>
    </location>
</feature>